<dbReference type="Gramene" id="KQJ96926">
    <property type="protein sequence ID" value="KQJ96926"/>
    <property type="gene ID" value="BRADI_3g27822v3"/>
</dbReference>
<reference evidence="3" key="3">
    <citation type="submission" date="2018-08" db="UniProtKB">
        <authorList>
            <consortium name="EnsemblPlants"/>
        </authorList>
    </citation>
    <scope>IDENTIFICATION</scope>
    <source>
        <strain evidence="3">cv. Bd21</strain>
    </source>
</reference>
<evidence type="ECO:0000313" key="4">
    <source>
        <dbReference type="Proteomes" id="UP000008810"/>
    </source>
</evidence>
<evidence type="ECO:0000313" key="2">
    <source>
        <dbReference type="EMBL" id="KQJ96926.1"/>
    </source>
</evidence>
<dbReference type="Proteomes" id="UP000008810">
    <property type="component" value="Chromosome 3"/>
</dbReference>
<dbReference type="EMBL" id="CM000882">
    <property type="protein sequence ID" value="KQJ96926.1"/>
    <property type="molecule type" value="Genomic_DNA"/>
</dbReference>
<protein>
    <submittedName>
        <fullName evidence="2 3">Uncharacterized protein</fullName>
    </submittedName>
</protein>
<gene>
    <name evidence="2" type="ORF">BRADI_3g27822v3</name>
</gene>
<dbReference type="InParanoid" id="A0A0Q3FCE9"/>
<keyword evidence="4" id="KW-1185">Reference proteome</keyword>
<evidence type="ECO:0000313" key="3">
    <source>
        <dbReference type="EnsemblPlants" id="KQJ96926"/>
    </source>
</evidence>
<sequence length="115" mass="13028">MYTQRVFKTTVDEDIPSSPRSSSSPHEESPLKVETSTKKTYLGPMTRSRAKQIQQEVNSLLAAPNDNINENFILPNSRVLLVLRFTTRSQTCCPDHQTTHEQLQNSSPTLLQHCT</sequence>
<organism evidence="2">
    <name type="scientific">Brachypodium distachyon</name>
    <name type="common">Purple false brome</name>
    <name type="synonym">Trachynia distachya</name>
    <dbReference type="NCBI Taxonomy" id="15368"/>
    <lineage>
        <taxon>Eukaryota</taxon>
        <taxon>Viridiplantae</taxon>
        <taxon>Streptophyta</taxon>
        <taxon>Embryophyta</taxon>
        <taxon>Tracheophyta</taxon>
        <taxon>Spermatophyta</taxon>
        <taxon>Magnoliopsida</taxon>
        <taxon>Liliopsida</taxon>
        <taxon>Poales</taxon>
        <taxon>Poaceae</taxon>
        <taxon>BOP clade</taxon>
        <taxon>Pooideae</taxon>
        <taxon>Stipodae</taxon>
        <taxon>Brachypodieae</taxon>
        <taxon>Brachypodium</taxon>
    </lineage>
</organism>
<dbReference type="OrthoDB" id="632669at2759"/>
<dbReference type="EnsemblPlants" id="KQJ96926">
    <property type="protein sequence ID" value="KQJ96926"/>
    <property type="gene ID" value="BRADI_3g27822v3"/>
</dbReference>
<evidence type="ECO:0000256" key="1">
    <source>
        <dbReference type="SAM" id="MobiDB-lite"/>
    </source>
</evidence>
<feature type="region of interest" description="Disordered" evidence="1">
    <location>
        <begin position="1"/>
        <end position="38"/>
    </location>
</feature>
<feature type="compositionally biased region" description="Basic and acidic residues" evidence="1">
    <location>
        <begin position="25"/>
        <end position="37"/>
    </location>
</feature>
<reference evidence="2" key="2">
    <citation type="submission" date="2017-06" db="EMBL/GenBank/DDBJ databases">
        <title>WGS assembly of Brachypodium distachyon.</title>
        <authorList>
            <consortium name="The International Brachypodium Initiative"/>
            <person name="Lucas S."/>
            <person name="Harmon-Smith M."/>
            <person name="Lail K."/>
            <person name="Tice H."/>
            <person name="Grimwood J."/>
            <person name="Bruce D."/>
            <person name="Barry K."/>
            <person name="Shu S."/>
            <person name="Lindquist E."/>
            <person name="Wang M."/>
            <person name="Pitluck S."/>
            <person name="Vogel J.P."/>
            <person name="Garvin D.F."/>
            <person name="Mockler T.C."/>
            <person name="Schmutz J."/>
            <person name="Rokhsar D."/>
            <person name="Bevan M.W."/>
        </authorList>
    </citation>
    <scope>NUCLEOTIDE SEQUENCE</scope>
    <source>
        <strain evidence="2">Bd21</strain>
    </source>
</reference>
<name>A0A0Q3FCE9_BRADI</name>
<dbReference type="AlphaFoldDB" id="A0A0Q3FCE9"/>
<proteinExistence type="predicted"/>
<reference evidence="2 3" key="1">
    <citation type="journal article" date="2010" name="Nature">
        <title>Genome sequencing and analysis of the model grass Brachypodium distachyon.</title>
        <authorList>
            <consortium name="International Brachypodium Initiative"/>
        </authorList>
    </citation>
    <scope>NUCLEOTIDE SEQUENCE [LARGE SCALE GENOMIC DNA]</scope>
    <source>
        <strain evidence="2 3">Bd21</strain>
    </source>
</reference>
<accession>A0A0Q3FCE9</accession>